<dbReference type="InterPro" id="IPR050119">
    <property type="entry name" value="CCR1-9-like"/>
</dbReference>
<feature type="transmembrane region" description="Helical" evidence="10">
    <location>
        <begin position="74"/>
        <end position="94"/>
    </location>
</feature>
<feature type="transmembrane region" description="Helical" evidence="10">
    <location>
        <begin position="197"/>
        <end position="223"/>
    </location>
</feature>
<dbReference type="GO" id="GO:0019957">
    <property type="term" value="F:C-C chemokine binding"/>
    <property type="evidence" value="ECO:0007669"/>
    <property type="project" value="TreeGrafter"/>
</dbReference>
<dbReference type="OrthoDB" id="9818824at2759"/>
<evidence type="ECO:0000256" key="2">
    <source>
        <dbReference type="ARBA" id="ARBA00022692"/>
    </source>
</evidence>
<keyword evidence="6" id="KW-1015">Disulfide bond</keyword>
<dbReference type="GO" id="GO:0007204">
    <property type="term" value="P:positive regulation of cytosolic calcium ion concentration"/>
    <property type="evidence" value="ECO:0007669"/>
    <property type="project" value="TreeGrafter"/>
</dbReference>
<dbReference type="GeneID" id="114448274"/>
<feature type="transmembrane region" description="Helical" evidence="10">
    <location>
        <begin position="114"/>
        <end position="132"/>
    </location>
</feature>
<dbReference type="InterPro" id="IPR017452">
    <property type="entry name" value="GPCR_Rhodpsn_7TM"/>
</dbReference>
<dbReference type="SUPFAM" id="SSF81321">
    <property type="entry name" value="Family A G protein-coupled receptor-like"/>
    <property type="match status" value="1"/>
</dbReference>
<dbReference type="GO" id="GO:0006955">
    <property type="term" value="P:immune response"/>
    <property type="evidence" value="ECO:0007669"/>
    <property type="project" value="TreeGrafter"/>
</dbReference>
<dbReference type="GO" id="GO:0060326">
    <property type="term" value="P:cell chemotaxis"/>
    <property type="evidence" value="ECO:0007669"/>
    <property type="project" value="TreeGrafter"/>
</dbReference>
<dbReference type="PANTHER" id="PTHR10489">
    <property type="entry name" value="CELL ADHESION MOLECULE"/>
    <property type="match status" value="1"/>
</dbReference>
<keyword evidence="7" id="KW-0675">Receptor</keyword>
<comment type="subcellular location">
    <subcellularLocation>
        <location evidence="1">Membrane</location>
        <topology evidence="1">Multi-pass membrane protein</topology>
    </subcellularLocation>
</comment>
<feature type="transmembrane region" description="Helical" evidence="10">
    <location>
        <begin position="235"/>
        <end position="257"/>
    </location>
</feature>
<dbReference type="PANTHER" id="PTHR10489:SF671">
    <property type="entry name" value="C-X-C CHEMOKINE RECEPTOR TYPE 3"/>
    <property type="match status" value="1"/>
</dbReference>
<evidence type="ECO:0000256" key="8">
    <source>
        <dbReference type="ARBA" id="ARBA00023180"/>
    </source>
</evidence>
<dbReference type="GO" id="GO:0016493">
    <property type="term" value="F:C-C chemokine receptor activity"/>
    <property type="evidence" value="ECO:0007669"/>
    <property type="project" value="TreeGrafter"/>
</dbReference>
<evidence type="ECO:0000256" key="5">
    <source>
        <dbReference type="ARBA" id="ARBA00023136"/>
    </source>
</evidence>
<name>A0A6P7JZG3_9TELE</name>
<dbReference type="Proteomes" id="UP000515145">
    <property type="component" value="Chromosome 16"/>
</dbReference>
<organism evidence="12 13">
    <name type="scientific">Parambassis ranga</name>
    <name type="common">Indian glassy fish</name>
    <dbReference type="NCBI Taxonomy" id="210632"/>
    <lineage>
        <taxon>Eukaryota</taxon>
        <taxon>Metazoa</taxon>
        <taxon>Chordata</taxon>
        <taxon>Craniata</taxon>
        <taxon>Vertebrata</taxon>
        <taxon>Euteleostomi</taxon>
        <taxon>Actinopterygii</taxon>
        <taxon>Neopterygii</taxon>
        <taxon>Teleostei</taxon>
        <taxon>Neoteleostei</taxon>
        <taxon>Acanthomorphata</taxon>
        <taxon>Ovalentaria</taxon>
        <taxon>Ambassidae</taxon>
        <taxon>Parambassis</taxon>
    </lineage>
</organism>
<sequence>MEKMEVELDGLFRINTSYDYPDDYEYKDPAEPRGSAAVGLQVLYSLVLVVGLLGNILLLAVLAQKRRPWSMSDIFVLHLGVADILLLLTLPFWAAQAAQNCEWCSEILCRICGIVFHVNFYCGIFLLVCISLDHYLSAIHAIQLYSRWGPRSVHISCLAVWIISLLLTIPDWMYLGHKKDPAPCVRSYSDLSLLSHMFHHTIGFVLPGAVLIICCAHILVRLLSNPRSLPKQRAVMILSLVAVFFLFWFPYNIILFLDTVRKSSAKKDTSPTGKLETALMATAALGCIHSCLRPLLYLGLCKGFRKQLLATLRRATVDSNSPLWELGVGEEAVREQNQELEEQKQMSSGC</sequence>
<dbReference type="GO" id="GO:0009897">
    <property type="term" value="C:external side of plasma membrane"/>
    <property type="evidence" value="ECO:0007669"/>
    <property type="project" value="TreeGrafter"/>
</dbReference>
<evidence type="ECO:0000256" key="10">
    <source>
        <dbReference type="SAM" id="Phobius"/>
    </source>
</evidence>
<dbReference type="AlphaFoldDB" id="A0A6P7JZG3"/>
<dbReference type="Gene3D" id="1.20.1070.10">
    <property type="entry name" value="Rhodopsin 7-helix transmembrane proteins"/>
    <property type="match status" value="1"/>
</dbReference>
<feature type="domain" description="G-protein coupled receptors family 1 profile" evidence="11">
    <location>
        <begin position="54"/>
        <end position="297"/>
    </location>
</feature>
<dbReference type="PRINTS" id="PR00241">
    <property type="entry name" value="ANGIOTENSINR"/>
</dbReference>
<accession>A0A6P7JZG3</accession>
<dbReference type="GO" id="GO:0019722">
    <property type="term" value="P:calcium-mediated signaling"/>
    <property type="evidence" value="ECO:0007669"/>
    <property type="project" value="TreeGrafter"/>
</dbReference>
<evidence type="ECO:0000256" key="6">
    <source>
        <dbReference type="ARBA" id="ARBA00023157"/>
    </source>
</evidence>
<protein>
    <submittedName>
        <fullName evidence="13">C-X-C chemokine receptor type 3-like</fullName>
    </submittedName>
</protein>
<evidence type="ECO:0000256" key="4">
    <source>
        <dbReference type="ARBA" id="ARBA00023040"/>
    </source>
</evidence>
<dbReference type="RefSeq" id="XP_028280926.1">
    <property type="nucleotide sequence ID" value="XM_028425125.1"/>
</dbReference>
<evidence type="ECO:0000256" key="7">
    <source>
        <dbReference type="ARBA" id="ARBA00023170"/>
    </source>
</evidence>
<dbReference type="InterPro" id="IPR000248">
    <property type="entry name" value="ATII_rcpt"/>
</dbReference>
<feature type="transmembrane region" description="Helical" evidence="10">
    <location>
        <begin position="42"/>
        <end position="62"/>
    </location>
</feature>
<dbReference type="InterPro" id="IPR000276">
    <property type="entry name" value="GPCR_Rhodpsn"/>
</dbReference>
<keyword evidence="2 10" id="KW-0812">Transmembrane</keyword>
<dbReference type="PRINTS" id="PR00237">
    <property type="entry name" value="GPCRRHODOPSN"/>
</dbReference>
<reference evidence="13" key="1">
    <citation type="submission" date="2025-08" db="UniProtKB">
        <authorList>
            <consortium name="RefSeq"/>
        </authorList>
    </citation>
    <scope>IDENTIFICATION</scope>
</reference>
<evidence type="ECO:0000256" key="9">
    <source>
        <dbReference type="ARBA" id="ARBA00023224"/>
    </source>
</evidence>
<dbReference type="PROSITE" id="PS50262">
    <property type="entry name" value="G_PROTEIN_RECEP_F1_2"/>
    <property type="match status" value="1"/>
</dbReference>
<keyword evidence="4" id="KW-0297">G-protein coupled receptor</keyword>
<evidence type="ECO:0000259" key="11">
    <source>
        <dbReference type="PROSITE" id="PS50262"/>
    </source>
</evidence>
<proteinExistence type="predicted"/>
<feature type="transmembrane region" description="Helical" evidence="10">
    <location>
        <begin position="153"/>
        <end position="177"/>
    </location>
</feature>
<feature type="transmembrane region" description="Helical" evidence="10">
    <location>
        <begin position="277"/>
        <end position="300"/>
    </location>
</feature>
<evidence type="ECO:0000313" key="12">
    <source>
        <dbReference type="Proteomes" id="UP000515145"/>
    </source>
</evidence>
<evidence type="ECO:0000256" key="3">
    <source>
        <dbReference type="ARBA" id="ARBA00022989"/>
    </source>
</evidence>
<keyword evidence="8" id="KW-0325">Glycoprotein</keyword>
<keyword evidence="3 10" id="KW-1133">Transmembrane helix</keyword>
<gene>
    <name evidence="13" type="primary">LOC114448274</name>
</gene>
<dbReference type="Pfam" id="PF00001">
    <property type="entry name" value="7tm_1"/>
    <property type="match status" value="1"/>
</dbReference>
<evidence type="ECO:0000313" key="13">
    <source>
        <dbReference type="RefSeq" id="XP_028280926.1"/>
    </source>
</evidence>
<keyword evidence="9" id="KW-0807">Transducer</keyword>
<dbReference type="InParanoid" id="A0A6P7JZG3"/>
<keyword evidence="12" id="KW-1185">Reference proteome</keyword>
<evidence type="ECO:0000256" key="1">
    <source>
        <dbReference type="ARBA" id="ARBA00004141"/>
    </source>
</evidence>
<keyword evidence="5 10" id="KW-0472">Membrane</keyword>